<dbReference type="Proteomes" id="UP000193144">
    <property type="component" value="Unassembled WGS sequence"/>
</dbReference>
<proteinExistence type="predicted"/>
<gene>
    <name evidence="1" type="ORF">BCR34DRAFT_582904</name>
</gene>
<organism evidence="1 2">
    <name type="scientific">Clohesyomyces aquaticus</name>
    <dbReference type="NCBI Taxonomy" id="1231657"/>
    <lineage>
        <taxon>Eukaryota</taxon>
        <taxon>Fungi</taxon>
        <taxon>Dikarya</taxon>
        <taxon>Ascomycota</taxon>
        <taxon>Pezizomycotina</taxon>
        <taxon>Dothideomycetes</taxon>
        <taxon>Pleosporomycetidae</taxon>
        <taxon>Pleosporales</taxon>
        <taxon>Lindgomycetaceae</taxon>
        <taxon>Clohesyomyces</taxon>
    </lineage>
</organism>
<evidence type="ECO:0000313" key="2">
    <source>
        <dbReference type="Proteomes" id="UP000193144"/>
    </source>
</evidence>
<name>A0A1Y2A7X7_9PLEO</name>
<dbReference type="AlphaFoldDB" id="A0A1Y2A7X7"/>
<comment type="caution">
    <text evidence="1">The sequence shown here is derived from an EMBL/GenBank/DDBJ whole genome shotgun (WGS) entry which is preliminary data.</text>
</comment>
<evidence type="ECO:0000313" key="1">
    <source>
        <dbReference type="EMBL" id="ORY18622.1"/>
    </source>
</evidence>
<protein>
    <submittedName>
        <fullName evidence="1">Uncharacterized protein</fullName>
    </submittedName>
</protein>
<reference evidence="1 2" key="1">
    <citation type="submission" date="2016-07" db="EMBL/GenBank/DDBJ databases">
        <title>Pervasive Adenine N6-methylation of Active Genes in Fungi.</title>
        <authorList>
            <consortium name="DOE Joint Genome Institute"/>
            <person name="Mondo S.J."/>
            <person name="Dannebaum R.O."/>
            <person name="Kuo R.C."/>
            <person name="Labutti K."/>
            <person name="Haridas S."/>
            <person name="Kuo A."/>
            <person name="Salamov A."/>
            <person name="Ahrendt S.R."/>
            <person name="Lipzen A."/>
            <person name="Sullivan W."/>
            <person name="Andreopoulos W.B."/>
            <person name="Clum A."/>
            <person name="Lindquist E."/>
            <person name="Daum C."/>
            <person name="Ramamoorthy G.K."/>
            <person name="Gryganskyi A."/>
            <person name="Culley D."/>
            <person name="Magnuson J.K."/>
            <person name="James T.Y."/>
            <person name="O'Malley M.A."/>
            <person name="Stajich J.E."/>
            <person name="Spatafora J.W."/>
            <person name="Visel A."/>
            <person name="Grigoriev I.V."/>
        </authorList>
    </citation>
    <scope>NUCLEOTIDE SEQUENCE [LARGE SCALE GENOMIC DNA]</scope>
    <source>
        <strain evidence="1 2">CBS 115471</strain>
    </source>
</reference>
<keyword evidence="2" id="KW-1185">Reference proteome</keyword>
<sequence length="155" mass="17142">MSSPVPTGMPALHSSAQTTSIPIYNSFPYSRKAKCLSLPHAILSHAVILPRLSDDGVAVRSGAHVDMQVRCDHCYTSLFAHCFTVKLPPLRVYIVSVPEQVCVSKLEYPAVVASRRRWFRQELRVSSLIPDAHERLDIGCGSEATSQQIDRHNGC</sequence>
<accession>A0A1Y2A7X7</accession>
<dbReference type="EMBL" id="MCFA01000006">
    <property type="protein sequence ID" value="ORY18622.1"/>
    <property type="molecule type" value="Genomic_DNA"/>
</dbReference>